<dbReference type="AlphaFoldDB" id="A0A4C1WTN8"/>
<dbReference type="EMBL" id="BGZK01000626">
    <property type="protein sequence ID" value="GBP53497.1"/>
    <property type="molecule type" value="Genomic_DNA"/>
</dbReference>
<organism evidence="1 2">
    <name type="scientific">Eumeta variegata</name>
    <name type="common">Bagworm moth</name>
    <name type="synonym">Eumeta japonica</name>
    <dbReference type="NCBI Taxonomy" id="151549"/>
    <lineage>
        <taxon>Eukaryota</taxon>
        <taxon>Metazoa</taxon>
        <taxon>Ecdysozoa</taxon>
        <taxon>Arthropoda</taxon>
        <taxon>Hexapoda</taxon>
        <taxon>Insecta</taxon>
        <taxon>Pterygota</taxon>
        <taxon>Neoptera</taxon>
        <taxon>Endopterygota</taxon>
        <taxon>Lepidoptera</taxon>
        <taxon>Glossata</taxon>
        <taxon>Ditrysia</taxon>
        <taxon>Tineoidea</taxon>
        <taxon>Psychidae</taxon>
        <taxon>Oiketicinae</taxon>
        <taxon>Eumeta</taxon>
    </lineage>
</organism>
<comment type="caution">
    <text evidence="1">The sequence shown here is derived from an EMBL/GenBank/DDBJ whole genome shotgun (WGS) entry which is preliminary data.</text>
</comment>
<gene>
    <name evidence="1" type="ORF">EVAR_49684_1</name>
</gene>
<sequence length="94" mass="10267">MRSEMASYLLNGVSNSKSSVRTTGLSCESSVYIRNDLPEVQSSNDSRVDAYYLVYSALGDIVRTCRELPQINHYHVIGINYLAAASPFGSSRGG</sequence>
<evidence type="ECO:0000313" key="1">
    <source>
        <dbReference type="EMBL" id="GBP53497.1"/>
    </source>
</evidence>
<evidence type="ECO:0000313" key="2">
    <source>
        <dbReference type="Proteomes" id="UP000299102"/>
    </source>
</evidence>
<keyword evidence="2" id="KW-1185">Reference proteome</keyword>
<name>A0A4C1WTN8_EUMVA</name>
<dbReference type="Proteomes" id="UP000299102">
    <property type="component" value="Unassembled WGS sequence"/>
</dbReference>
<protein>
    <submittedName>
        <fullName evidence="1">Uncharacterized protein</fullName>
    </submittedName>
</protein>
<reference evidence="1 2" key="1">
    <citation type="journal article" date="2019" name="Commun. Biol.">
        <title>The bagworm genome reveals a unique fibroin gene that provides high tensile strength.</title>
        <authorList>
            <person name="Kono N."/>
            <person name="Nakamura H."/>
            <person name="Ohtoshi R."/>
            <person name="Tomita M."/>
            <person name="Numata K."/>
            <person name="Arakawa K."/>
        </authorList>
    </citation>
    <scope>NUCLEOTIDE SEQUENCE [LARGE SCALE GENOMIC DNA]</scope>
</reference>
<proteinExistence type="predicted"/>
<accession>A0A4C1WTN8</accession>